<protein>
    <submittedName>
        <fullName evidence="6">Ribose-binding protein</fullName>
    </submittedName>
</protein>
<evidence type="ECO:0000256" key="1">
    <source>
        <dbReference type="ARBA" id="ARBA00004196"/>
    </source>
</evidence>
<dbReference type="InterPro" id="IPR028082">
    <property type="entry name" value="Peripla_BP_I"/>
</dbReference>
<dbReference type="InterPro" id="IPR025997">
    <property type="entry name" value="SBP_2_dom"/>
</dbReference>
<reference evidence="6 7" key="1">
    <citation type="submission" date="2016-10" db="EMBL/GenBank/DDBJ databases">
        <authorList>
            <person name="de Groot N.N."/>
        </authorList>
    </citation>
    <scope>NUCLEOTIDE SEQUENCE [LARGE SCALE GENOMIC DNA]</scope>
    <source>
        <strain evidence="6 7">CGMCC 4.3491</strain>
    </source>
</reference>
<dbReference type="EMBL" id="FNPZ01000001">
    <property type="protein sequence ID" value="SDY78933.1"/>
    <property type="molecule type" value="Genomic_DNA"/>
</dbReference>
<dbReference type="Proteomes" id="UP000198891">
    <property type="component" value="Unassembled WGS sequence"/>
</dbReference>
<dbReference type="PANTHER" id="PTHR46847:SF1">
    <property type="entry name" value="D-ALLOSE-BINDING PERIPLASMIC PROTEIN-RELATED"/>
    <property type="match status" value="1"/>
</dbReference>
<dbReference type="Pfam" id="PF13407">
    <property type="entry name" value="Peripla_BP_4"/>
    <property type="match status" value="1"/>
</dbReference>
<dbReference type="GO" id="GO:0030246">
    <property type="term" value="F:carbohydrate binding"/>
    <property type="evidence" value="ECO:0007669"/>
    <property type="project" value="UniProtKB-ARBA"/>
</dbReference>
<proteinExistence type="inferred from homology"/>
<evidence type="ECO:0000256" key="2">
    <source>
        <dbReference type="ARBA" id="ARBA00007639"/>
    </source>
</evidence>
<evidence type="ECO:0000259" key="5">
    <source>
        <dbReference type="Pfam" id="PF13407"/>
    </source>
</evidence>
<evidence type="ECO:0000256" key="3">
    <source>
        <dbReference type="ARBA" id="ARBA00022729"/>
    </source>
</evidence>
<dbReference type="RefSeq" id="WP_092550895.1">
    <property type="nucleotide sequence ID" value="NZ_FNPZ01000001.1"/>
</dbReference>
<dbReference type="CDD" id="cd01536">
    <property type="entry name" value="PBP1_ABC_sugar_binding-like"/>
    <property type="match status" value="1"/>
</dbReference>
<keyword evidence="3 4" id="KW-0732">Signal</keyword>
<evidence type="ECO:0000256" key="4">
    <source>
        <dbReference type="SAM" id="SignalP"/>
    </source>
</evidence>
<dbReference type="Gene3D" id="3.40.50.2300">
    <property type="match status" value="2"/>
</dbReference>
<dbReference type="STRING" id="381665.SAMN05216554_1524"/>
<dbReference type="PROSITE" id="PS51257">
    <property type="entry name" value="PROKAR_LIPOPROTEIN"/>
    <property type="match status" value="1"/>
</dbReference>
<name>A0A1H3MR06_9MICO</name>
<accession>A0A1H3MR06</accession>
<organism evidence="6 7">
    <name type="scientific">Herbiconiux ginsengi</name>
    <dbReference type="NCBI Taxonomy" id="381665"/>
    <lineage>
        <taxon>Bacteria</taxon>
        <taxon>Bacillati</taxon>
        <taxon>Actinomycetota</taxon>
        <taxon>Actinomycetes</taxon>
        <taxon>Micrococcales</taxon>
        <taxon>Microbacteriaceae</taxon>
        <taxon>Herbiconiux</taxon>
    </lineage>
</organism>
<sequence length="319" mass="32478">MKNKKRTALLVAGIAALGLAGCSSGGSAAPSASGEPQSSLAVGFVNANNLEYHTCLEKGVVAAADELGVKLDVVNSAGDPTKEQTNVEDILAQQPDILILQTVNVDSLEQAVAKANAAGVPIYLTSVLGNQDDDILGATVAQITTSAGLLAEFTNTDSAGAPVDVAIIAGAPGAASDLFVSGYSDKLDDNVNVVFNQPGFFNRAKAQEVAENLLQSNPGVQYIYVPNEEMAFGALAAVQAAGRDDIKILANGGTEAGLDAVASGDFTAMTADSAYELGHLALENAVKLKEGDTSVEKISSLAPVLVQKDNIADAPAFCG</sequence>
<comment type="subcellular location">
    <subcellularLocation>
        <location evidence="1">Cell envelope</location>
    </subcellularLocation>
</comment>
<dbReference type="PANTHER" id="PTHR46847">
    <property type="entry name" value="D-ALLOSE-BINDING PERIPLASMIC PROTEIN-RELATED"/>
    <property type="match status" value="1"/>
</dbReference>
<comment type="similarity">
    <text evidence="2">Belongs to the bacterial solute-binding protein 2 family.</text>
</comment>
<evidence type="ECO:0000313" key="6">
    <source>
        <dbReference type="EMBL" id="SDY78933.1"/>
    </source>
</evidence>
<feature type="domain" description="Periplasmic binding protein" evidence="5">
    <location>
        <begin position="49"/>
        <end position="291"/>
    </location>
</feature>
<dbReference type="AlphaFoldDB" id="A0A1H3MR06"/>
<gene>
    <name evidence="6" type="ORF">SAMN05216554_1524</name>
</gene>
<keyword evidence="7" id="KW-1185">Reference proteome</keyword>
<dbReference type="SUPFAM" id="SSF53822">
    <property type="entry name" value="Periplasmic binding protein-like I"/>
    <property type="match status" value="1"/>
</dbReference>
<dbReference type="OrthoDB" id="3458969at2"/>
<evidence type="ECO:0000313" key="7">
    <source>
        <dbReference type="Proteomes" id="UP000198891"/>
    </source>
</evidence>
<feature type="chain" id="PRO_5011748024" evidence="4">
    <location>
        <begin position="29"/>
        <end position="319"/>
    </location>
</feature>
<dbReference type="GO" id="GO:0030313">
    <property type="term" value="C:cell envelope"/>
    <property type="evidence" value="ECO:0007669"/>
    <property type="project" value="UniProtKB-SubCell"/>
</dbReference>
<feature type="signal peptide" evidence="4">
    <location>
        <begin position="1"/>
        <end position="28"/>
    </location>
</feature>